<feature type="transmembrane region" description="Helical" evidence="1">
    <location>
        <begin position="48"/>
        <end position="69"/>
    </location>
</feature>
<sequence length="281" mass="29665">MKIKPAVYSFLAMVLSGILAITVASRQLRFIDDEGIGLPQVSAGWPLVYFFGAVAFMSLTLAFLPLSLLRLAAKALFLVLFGWGVFVVLGLALPVYAAGAIAAVAALAWLRWSRLWLHDLLLGIALAGYGAVFGILLSPVAALLIMASLSVYDLISVRSGHMMWMVSKLTGVEVVPAFVFPGNAADWHLAVGDIHLDDKDTRDVSLLGGGDVGFSLIMVVSVLAAGGVAAAVFMGLCLLLGLRSVYWVQKIFFKGGPTPALPPLTVAATLGWGILVLLSVI</sequence>
<evidence type="ECO:0000313" key="2">
    <source>
        <dbReference type="EMBL" id="WWX26243.1"/>
    </source>
</evidence>
<dbReference type="GO" id="GO:0008233">
    <property type="term" value="F:peptidase activity"/>
    <property type="evidence" value="ECO:0007669"/>
    <property type="project" value="UniProtKB-KW"/>
</dbReference>
<keyword evidence="1" id="KW-1133">Transmembrane helix</keyword>
<keyword evidence="2" id="KW-0645">Protease</keyword>
<name>A0ABZ2J5Q8_9CHLR</name>
<feature type="transmembrane region" description="Helical" evidence="1">
    <location>
        <begin position="212"/>
        <end position="241"/>
    </location>
</feature>
<dbReference type="GO" id="GO:0006508">
    <property type="term" value="P:proteolysis"/>
    <property type="evidence" value="ECO:0007669"/>
    <property type="project" value="UniProtKB-KW"/>
</dbReference>
<dbReference type="Proteomes" id="UP001375370">
    <property type="component" value="Chromosome"/>
</dbReference>
<evidence type="ECO:0000313" key="3">
    <source>
        <dbReference type="Proteomes" id="UP001375370"/>
    </source>
</evidence>
<feature type="transmembrane region" description="Helical" evidence="1">
    <location>
        <begin position="76"/>
        <end position="109"/>
    </location>
</feature>
<dbReference type="InterPro" id="IPR010545">
    <property type="entry name" value="SPP"/>
</dbReference>
<feature type="transmembrane region" description="Helical" evidence="1">
    <location>
        <begin position="261"/>
        <end position="280"/>
    </location>
</feature>
<keyword evidence="1" id="KW-0472">Membrane</keyword>
<reference evidence="2 3" key="1">
    <citation type="submission" date="2024-03" db="EMBL/GenBank/DDBJ databases">
        <title>A Dehalogenimonas Isolated from Estuarine Sediments Dihaloeliminates Chlorinated Alkanes.</title>
        <authorList>
            <person name="Yang Y."/>
            <person name="Wang H."/>
        </authorList>
    </citation>
    <scope>NUCLEOTIDE SEQUENCE [LARGE SCALE GENOMIC DNA]</scope>
    <source>
        <strain evidence="2 3">W</strain>
    </source>
</reference>
<gene>
    <name evidence="2" type="ORF">V8247_04535</name>
</gene>
<proteinExistence type="predicted"/>
<dbReference type="Pfam" id="PF06550">
    <property type="entry name" value="SPP"/>
    <property type="match status" value="1"/>
</dbReference>
<keyword evidence="1" id="KW-0812">Transmembrane</keyword>
<organism evidence="2 3">
    <name type="scientific">Candidatus Dehalogenimonas loeffleri</name>
    <dbReference type="NCBI Taxonomy" id="3127115"/>
    <lineage>
        <taxon>Bacteria</taxon>
        <taxon>Bacillati</taxon>
        <taxon>Chloroflexota</taxon>
        <taxon>Dehalococcoidia</taxon>
        <taxon>Dehalococcoidales</taxon>
        <taxon>Dehalococcoidaceae</taxon>
        <taxon>Dehalogenimonas</taxon>
    </lineage>
</organism>
<keyword evidence="2" id="KW-0378">Hydrolase</keyword>
<feature type="transmembrane region" description="Helical" evidence="1">
    <location>
        <begin position="129"/>
        <end position="155"/>
    </location>
</feature>
<feature type="transmembrane region" description="Helical" evidence="1">
    <location>
        <begin position="7"/>
        <end position="28"/>
    </location>
</feature>
<keyword evidence="3" id="KW-1185">Reference proteome</keyword>
<dbReference type="EC" id="3.4.23.-" evidence="2"/>
<protein>
    <submittedName>
        <fullName evidence="2">Presenilin family intramembrane aspartyl protease</fullName>
        <ecNumber evidence="2">3.4.23.-</ecNumber>
    </submittedName>
</protein>
<evidence type="ECO:0000256" key="1">
    <source>
        <dbReference type="SAM" id="Phobius"/>
    </source>
</evidence>
<dbReference type="EMBL" id="CP146612">
    <property type="protein sequence ID" value="WWX26243.1"/>
    <property type="molecule type" value="Genomic_DNA"/>
</dbReference>
<dbReference type="RefSeq" id="WP_338739221.1">
    <property type="nucleotide sequence ID" value="NZ_CP146612.1"/>
</dbReference>
<accession>A0ABZ2J5Q8</accession>